<feature type="transmembrane region" description="Helical" evidence="8">
    <location>
        <begin position="800"/>
        <end position="825"/>
    </location>
</feature>
<accession>A0ABZ1RZ54</accession>
<feature type="transmembrane region" description="Helical" evidence="8">
    <location>
        <begin position="448"/>
        <end position="468"/>
    </location>
</feature>
<sequence>MTVRSGGRIRPPAGTRDTPPTAPTPTPLRRRRTAELAGSWRTALRIARREARRARGRTALVLAMITLPVLVLTFVAASYDMAELTQEERLDRQLGVADAALHWVSRHPVVQDESGDSWSSRDPEPSGPGSTLTTEELTALLGPGGRVTGIRDWIPVSVRAQGRDETIMGRALDLTDPLARGTARLREGRAPAGPDEVAASRAALRRLDIRIGGTVTTGDGPRRVVGVVEFPDNLGPMLALHPAAVPPVEPGPDATWLADVPGTVDADLVRRLNEQGLVVTARTGAEEESSLRLWPGQGGADVNDLGTSVLVGGLGLLEVVLLVGPAFAVGVRRRRRDLALVAVAGGDAAQLRRVVLADGVVLGLLGAAAGLVLGVAAAFAGRPLVEEYVFGARFGGYRCWPAALVVVAGVAVLAGVLAALAPAWTAARQDVVAGLAGRRTPPRDRGRWLTVGVVLAAGGAAVAALGATRTTPTVILLGLILGELGLVLCTPTLIGLLARLGRALPLAPRIALRDASRNRASAAPAISAVMAAVAASVALGAYLASDAQRDRVAYQPALPLGNIQVSQTQADRPAPPLDEVAAAARAHLGASAVVPVNFVDCDAVSGPVDYCAVEPVLPPERACPWQPRDGMSAAERRLARADPRCQLRSHDYYGPYVHVVVDDGTALPLLTGAGPAEAAAATAVLRAGGVVVTDPRYLHDGRVAVRVDRASVGSVSPTPPVSGVLPGHALPGAVGPTRLLISPAAATRLGLTPRTTSWIASAPEVPDERQRQRFTDALRPYGEVIVDVESGVPPGGSEPLLLLLAGAAGLVTVGAAGIATGLAAAEGRADLSTLAAVGAGPGVRRLLALCQAGVIAGLGSVLGIVAGLGTALIILLSTNRQYAESWPIEDPYPLVVPWSTLGVLVLVPLVAMLGAGLFTRSRLPVERRLD</sequence>
<keyword evidence="2" id="KW-1003">Cell membrane</keyword>
<feature type="transmembrane region" description="Helical" evidence="8">
    <location>
        <begin position="309"/>
        <end position="331"/>
    </location>
</feature>
<dbReference type="InterPro" id="IPR050250">
    <property type="entry name" value="Macrolide_Exporter_MacB"/>
</dbReference>
<evidence type="ECO:0000256" key="2">
    <source>
        <dbReference type="ARBA" id="ARBA00022475"/>
    </source>
</evidence>
<keyword evidence="4 8" id="KW-1133">Transmembrane helix</keyword>
<dbReference type="Proteomes" id="UP001432190">
    <property type="component" value="Chromosome"/>
</dbReference>
<feature type="transmembrane region" description="Helical" evidence="8">
    <location>
        <begin position="846"/>
        <end position="875"/>
    </location>
</feature>
<evidence type="ECO:0000313" key="10">
    <source>
        <dbReference type="EMBL" id="WUP47441.1"/>
    </source>
</evidence>
<feature type="transmembrane region" description="Helical" evidence="8">
    <location>
        <begin position="58"/>
        <end position="79"/>
    </location>
</feature>
<evidence type="ECO:0000256" key="8">
    <source>
        <dbReference type="SAM" id="Phobius"/>
    </source>
</evidence>
<evidence type="ECO:0000256" key="4">
    <source>
        <dbReference type="ARBA" id="ARBA00022989"/>
    </source>
</evidence>
<dbReference type="PANTHER" id="PTHR30572:SF4">
    <property type="entry name" value="ABC TRANSPORTER PERMEASE YTRF"/>
    <property type="match status" value="1"/>
</dbReference>
<dbReference type="Pfam" id="PF02687">
    <property type="entry name" value="FtsX"/>
    <property type="match status" value="2"/>
</dbReference>
<dbReference type="EMBL" id="CP108084">
    <property type="protein sequence ID" value="WUP47441.1"/>
    <property type="molecule type" value="Genomic_DNA"/>
</dbReference>
<comment type="subcellular location">
    <subcellularLocation>
        <location evidence="1">Cell membrane</location>
        <topology evidence="1">Multi-pass membrane protein</topology>
    </subcellularLocation>
</comment>
<feature type="transmembrane region" description="Helical" evidence="8">
    <location>
        <begin position="360"/>
        <end position="380"/>
    </location>
</feature>
<dbReference type="RefSeq" id="WP_328850349.1">
    <property type="nucleotide sequence ID" value="NZ_CP108084.1"/>
</dbReference>
<keyword evidence="3 8" id="KW-0812">Transmembrane</keyword>
<evidence type="ECO:0000259" key="9">
    <source>
        <dbReference type="Pfam" id="PF02687"/>
    </source>
</evidence>
<organism evidence="10 11">
    <name type="scientific">Micromonospora globbae</name>
    <dbReference type="NCBI Taxonomy" id="1894969"/>
    <lineage>
        <taxon>Bacteria</taxon>
        <taxon>Bacillati</taxon>
        <taxon>Actinomycetota</taxon>
        <taxon>Actinomycetes</taxon>
        <taxon>Micromonosporales</taxon>
        <taxon>Micromonosporaceae</taxon>
        <taxon>Micromonospora</taxon>
    </lineage>
</organism>
<protein>
    <submittedName>
        <fullName evidence="10">ABC transporter permease</fullName>
    </submittedName>
</protein>
<evidence type="ECO:0000256" key="7">
    <source>
        <dbReference type="SAM" id="MobiDB-lite"/>
    </source>
</evidence>
<proteinExistence type="inferred from homology"/>
<feature type="region of interest" description="Disordered" evidence="7">
    <location>
        <begin position="111"/>
        <end position="132"/>
    </location>
</feature>
<reference evidence="10" key="1">
    <citation type="submission" date="2022-10" db="EMBL/GenBank/DDBJ databases">
        <title>The complete genomes of actinobacterial strains from the NBC collection.</title>
        <authorList>
            <person name="Joergensen T.S."/>
            <person name="Alvarez Arevalo M."/>
            <person name="Sterndorff E.B."/>
            <person name="Faurdal D."/>
            <person name="Vuksanovic O."/>
            <person name="Mourched A.-S."/>
            <person name="Charusanti P."/>
            <person name="Shaw S."/>
            <person name="Blin K."/>
            <person name="Weber T."/>
        </authorList>
    </citation>
    <scope>NUCLEOTIDE SEQUENCE</scope>
    <source>
        <strain evidence="10">NBC_00256</strain>
    </source>
</reference>
<dbReference type="InterPro" id="IPR003838">
    <property type="entry name" value="ABC3_permease_C"/>
</dbReference>
<gene>
    <name evidence="10" type="ORF">OG994_17520</name>
</gene>
<keyword evidence="5 8" id="KW-0472">Membrane</keyword>
<feature type="transmembrane region" description="Helical" evidence="8">
    <location>
        <begin position="522"/>
        <end position="544"/>
    </location>
</feature>
<keyword evidence="11" id="KW-1185">Reference proteome</keyword>
<feature type="region of interest" description="Disordered" evidence="7">
    <location>
        <begin position="1"/>
        <end position="34"/>
    </location>
</feature>
<evidence type="ECO:0000256" key="6">
    <source>
        <dbReference type="ARBA" id="ARBA00038076"/>
    </source>
</evidence>
<dbReference type="PANTHER" id="PTHR30572">
    <property type="entry name" value="MEMBRANE COMPONENT OF TRANSPORTER-RELATED"/>
    <property type="match status" value="1"/>
</dbReference>
<evidence type="ECO:0000313" key="11">
    <source>
        <dbReference type="Proteomes" id="UP001432190"/>
    </source>
</evidence>
<evidence type="ECO:0000256" key="3">
    <source>
        <dbReference type="ARBA" id="ARBA00022692"/>
    </source>
</evidence>
<comment type="similarity">
    <text evidence="6">Belongs to the ABC-4 integral membrane protein family.</text>
</comment>
<feature type="domain" description="ABC3 transporter permease C-terminal" evidence="9">
    <location>
        <begin position="311"/>
        <end position="430"/>
    </location>
</feature>
<feature type="domain" description="ABC3 transporter permease C-terminal" evidence="9">
    <location>
        <begin position="806"/>
        <end position="918"/>
    </location>
</feature>
<feature type="transmembrane region" description="Helical" evidence="8">
    <location>
        <begin position="895"/>
        <end position="918"/>
    </location>
</feature>
<name>A0ABZ1RZ54_9ACTN</name>
<feature type="transmembrane region" description="Helical" evidence="8">
    <location>
        <begin position="400"/>
        <end position="427"/>
    </location>
</feature>
<feature type="transmembrane region" description="Helical" evidence="8">
    <location>
        <begin position="474"/>
        <end position="501"/>
    </location>
</feature>
<feature type="compositionally biased region" description="Low complexity" evidence="7">
    <location>
        <begin position="10"/>
        <end position="19"/>
    </location>
</feature>
<evidence type="ECO:0000256" key="5">
    <source>
        <dbReference type="ARBA" id="ARBA00023136"/>
    </source>
</evidence>
<evidence type="ECO:0000256" key="1">
    <source>
        <dbReference type="ARBA" id="ARBA00004651"/>
    </source>
</evidence>